<dbReference type="EMBL" id="VICG01000004">
    <property type="protein sequence ID" value="KAA8572311.1"/>
    <property type="molecule type" value="Genomic_DNA"/>
</dbReference>
<evidence type="ECO:0008006" key="9">
    <source>
        <dbReference type="Google" id="ProtNLM"/>
    </source>
</evidence>
<keyword evidence="2 6" id="KW-0812">Transmembrane</keyword>
<name>A0A5M9JST1_MONFR</name>
<protein>
    <recommendedName>
        <fullName evidence="9">Major facilitator superfamily (MFS) profile domain-containing protein</fullName>
    </recommendedName>
</protein>
<comment type="caution">
    <text evidence="7">The sequence shown here is derived from an EMBL/GenBank/DDBJ whole genome shotgun (WGS) entry which is preliminary data.</text>
</comment>
<proteinExistence type="predicted"/>
<feature type="compositionally biased region" description="Polar residues" evidence="5">
    <location>
        <begin position="321"/>
        <end position="335"/>
    </location>
</feature>
<reference evidence="7 8" key="1">
    <citation type="submission" date="2019-06" db="EMBL/GenBank/DDBJ databases">
        <title>Genome Sequence of the Brown Rot Fungal Pathogen Monilinia fructicola.</title>
        <authorList>
            <person name="De Miccolis Angelini R.M."/>
            <person name="Landi L."/>
            <person name="Abate D."/>
            <person name="Pollastro S."/>
            <person name="Romanazzi G."/>
            <person name="Faretra F."/>
        </authorList>
    </citation>
    <scope>NUCLEOTIDE SEQUENCE [LARGE SCALE GENOMIC DNA]</scope>
    <source>
        <strain evidence="7 8">Mfrc123</strain>
    </source>
</reference>
<feature type="region of interest" description="Disordered" evidence="5">
    <location>
        <begin position="321"/>
        <end position="404"/>
    </location>
</feature>
<keyword evidence="8" id="KW-1185">Reference proteome</keyword>
<feature type="compositionally biased region" description="Basic and acidic residues" evidence="5">
    <location>
        <begin position="385"/>
        <end position="394"/>
    </location>
</feature>
<evidence type="ECO:0000313" key="7">
    <source>
        <dbReference type="EMBL" id="KAA8572311.1"/>
    </source>
</evidence>
<dbReference type="GO" id="GO:0005886">
    <property type="term" value="C:plasma membrane"/>
    <property type="evidence" value="ECO:0007669"/>
    <property type="project" value="TreeGrafter"/>
</dbReference>
<feature type="compositionally biased region" description="Low complexity" evidence="5">
    <location>
        <begin position="375"/>
        <end position="384"/>
    </location>
</feature>
<dbReference type="SUPFAM" id="SSF103473">
    <property type="entry name" value="MFS general substrate transporter"/>
    <property type="match status" value="1"/>
</dbReference>
<feature type="transmembrane region" description="Helical" evidence="6">
    <location>
        <begin position="217"/>
        <end position="240"/>
    </location>
</feature>
<evidence type="ECO:0000256" key="4">
    <source>
        <dbReference type="ARBA" id="ARBA00023136"/>
    </source>
</evidence>
<dbReference type="AlphaFoldDB" id="A0A5M9JST1"/>
<dbReference type="InterPro" id="IPR011701">
    <property type="entry name" value="MFS"/>
</dbReference>
<dbReference type="VEuPathDB" id="FungiDB:MFRU_003g04620"/>
<dbReference type="GO" id="GO:0022857">
    <property type="term" value="F:transmembrane transporter activity"/>
    <property type="evidence" value="ECO:0007669"/>
    <property type="project" value="InterPro"/>
</dbReference>
<evidence type="ECO:0000256" key="6">
    <source>
        <dbReference type="SAM" id="Phobius"/>
    </source>
</evidence>
<dbReference type="Pfam" id="PF07690">
    <property type="entry name" value="MFS_1"/>
    <property type="match status" value="1"/>
</dbReference>
<keyword evidence="3 6" id="KW-1133">Transmembrane helix</keyword>
<feature type="compositionally biased region" description="Polar residues" evidence="5">
    <location>
        <begin position="342"/>
        <end position="352"/>
    </location>
</feature>
<comment type="subcellular location">
    <subcellularLocation>
        <location evidence="1">Membrane</location>
        <topology evidence="1">Multi-pass membrane protein</topology>
    </subcellularLocation>
</comment>
<feature type="transmembrane region" description="Helical" evidence="6">
    <location>
        <begin position="193"/>
        <end position="211"/>
    </location>
</feature>
<feature type="transmembrane region" description="Helical" evidence="6">
    <location>
        <begin position="114"/>
        <end position="132"/>
    </location>
</feature>
<evidence type="ECO:0000313" key="8">
    <source>
        <dbReference type="Proteomes" id="UP000322873"/>
    </source>
</evidence>
<dbReference type="InterPro" id="IPR036259">
    <property type="entry name" value="MFS_trans_sf"/>
</dbReference>
<dbReference type="PANTHER" id="PTHR23501:SF201">
    <property type="entry name" value="MFS AFLATOXIN EFFLUX PUMP"/>
    <property type="match status" value="1"/>
</dbReference>
<accession>A0A5M9JST1</accession>
<feature type="compositionally biased region" description="Polar residues" evidence="5">
    <location>
        <begin position="395"/>
        <end position="404"/>
    </location>
</feature>
<keyword evidence="4 6" id="KW-0472">Membrane</keyword>
<dbReference type="Gene3D" id="1.20.1250.20">
    <property type="entry name" value="MFS general substrate transporter like domains"/>
    <property type="match status" value="1"/>
</dbReference>
<organism evidence="7 8">
    <name type="scientific">Monilinia fructicola</name>
    <name type="common">Brown rot fungus</name>
    <name type="synonym">Ciboria fructicola</name>
    <dbReference type="NCBI Taxonomy" id="38448"/>
    <lineage>
        <taxon>Eukaryota</taxon>
        <taxon>Fungi</taxon>
        <taxon>Dikarya</taxon>
        <taxon>Ascomycota</taxon>
        <taxon>Pezizomycotina</taxon>
        <taxon>Leotiomycetes</taxon>
        <taxon>Helotiales</taxon>
        <taxon>Sclerotiniaceae</taxon>
        <taxon>Monilinia</taxon>
    </lineage>
</organism>
<feature type="transmembrane region" description="Helical" evidence="6">
    <location>
        <begin position="144"/>
        <end position="163"/>
    </location>
</feature>
<feature type="compositionally biased region" description="Basic and acidic residues" evidence="5">
    <location>
        <begin position="361"/>
        <end position="374"/>
    </location>
</feature>
<sequence>MRLNRQLININKNKNKKIKMVEPAIEIDSAQTTTTSSFGVPLSTTSNRDGRITRWGTRDNDNDNNMERRYPSWKRLSIVMLSLYLCILIVSLDRTILGTAIPTITNEFHSLEDVGWYASAYLISSSATQLIFGKTYKFYNYKWVLMIAIAIFEVGSAICGSAPNSKVFIFGRAIVNGVILIMTDNVPLHRRPLFMGLFGGIFAISNHAFQMRIFQRVLPLCFFAQGLGGTIFVTIGQIIFSYELVKGISALNIHSLPSSLILHTGATEIRKIVPQFYIGKVLIVYNDVLTKTFRVAIFTSALTIIASLTMEWKNINQVNRNAQATNPSANRTGSGTDEESQVVRNASGSDTVQEGLLGQLTDDKNKESDTDQEKLTILQQQQLETIREEREKSSSAETSPNVTKTSGAWRLIKLLSRRRMARFRL</sequence>
<gene>
    <name evidence="7" type="ORF">EYC84_002936</name>
</gene>
<dbReference type="PANTHER" id="PTHR23501">
    <property type="entry name" value="MAJOR FACILITATOR SUPERFAMILY"/>
    <property type="match status" value="1"/>
</dbReference>
<evidence type="ECO:0000256" key="1">
    <source>
        <dbReference type="ARBA" id="ARBA00004141"/>
    </source>
</evidence>
<evidence type="ECO:0000256" key="2">
    <source>
        <dbReference type="ARBA" id="ARBA00022692"/>
    </source>
</evidence>
<dbReference type="Proteomes" id="UP000322873">
    <property type="component" value="Unassembled WGS sequence"/>
</dbReference>
<evidence type="ECO:0000256" key="5">
    <source>
        <dbReference type="SAM" id="MobiDB-lite"/>
    </source>
</evidence>
<evidence type="ECO:0000256" key="3">
    <source>
        <dbReference type="ARBA" id="ARBA00022989"/>
    </source>
</evidence>
<feature type="transmembrane region" description="Helical" evidence="6">
    <location>
        <begin position="76"/>
        <end position="94"/>
    </location>
</feature>